<dbReference type="SUPFAM" id="SSF53098">
    <property type="entry name" value="Ribonuclease H-like"/>
    <property type="match status" value="1"/>
</dbReference>
<dbReference type="AlphaFoldDB" id="A0A087E2M4"/>
<keyword evidence="5" id="KW-0233">DNA recombination</keyword>
<dbReference type="NCBIfam" id="NF033563">
    <property type="entry name" value="transpos_IS30"/>
    <property type="match status" value="1"/>
</dbReference>
<dbReference type="GO" id="GO:0015074">
    <property type="term" value="P:DNA integration"/>
    <property type="evidence" value="ECO:0007669"/>
    <property type="project" value="InterPro"/>
</dbReference>
<evidence type="ECO:0000259" key="6">
    <source>
        <dbReference type="PROSITE" id="PS50994"/>
    </source>
</evidence>
<name>A0A087E2M4_9BIFI</name>
<evidence type="ECO:0000256" key="5">
    <source>
        <dbReference type="ARBA" id="ARBA00023172"/>
    </source>
</evidence>
<dbReference type="GO" id="GO:0004803">
    <property type="term" value="F:transposase activity"/>
    <property type="evidence" value="ECO:0007669"/>
    <property type="project" value="InterPro"/>
</dbReference>
<dbReference type="Pfam" id="PF13936">
    <property type="entry name" value="HTH_38"/>
    <property type="match status" value="1"/>
</dbReference>
<evidence type="ECO:0000256" key="2">
    <source>
        <dbReference type="ARBA" id="ARBA00006363"/>
    </source>
</evidence>
<dbReference type="InterPro" id="IPR001598">
    <property type="entry name" value="Transposase_IS30_CS"/>
</dbReference>
<dbReference type="Proteomes" id="UP000029003">
    <property type="component" value="Unassembled WGS sequence"/>
</dbReference>
<dbReference type="InterPro" id="IPR053392">
    <property type="entry name" value="Transposase_IS30-like"/>
</dbReference>
<dbReference type="GO" id="GO:0006313">
    <property type="term" value="P:DNA transposition"/>
    <property type="evidence" value="ECO:0007669"/>
    <property type="project" value="InterPro"/>
</dbReference>
<evidence type="ECO:0000313" key="8">
    <source>
        <dbReference type="Proteomes" id="UP000029003"/>
    </source>
</evidence>
<evidence type="ECO:0000256" key="1">
    <source>
        <dbReference type="ARBA" id="ARBA00002190"/>
    </source>
</evidence>
<dbReference type="GO" id="GO:0003677">
    <property type="term" value="F:DNA binding"/>
    <property type="evidence" value="ECO:0007669"/>
    <property type="project" value="UniProtKB-KW"/>
</dbReference>
<dbReference type="GO" id="GO:0005829">
    <property type="term" value="C:cytosol"/>
    <property type="evidence" value="ECO:0007669"/>
    <property type="project" value="TreeGrafter"/>
</dbReference>
<comment type="function">
    <text evidence="1">Required for the transposition of the insertion element.</text>
</comment>
<dbReference type="InterPro" id="IPR009057">
    <property type="entry name" value="Homeodomain-like_sf"/>
</dbReference>
<dbReference type="OrthoDB" id="9803231at2"/>
<evidence type="ECO:0000313" key="7">
    <source>
        <dbReference type="EMBL" id="KFJ02025.1"/>
    </source>
</evidence>
<proteinExistence type="inferred from homology"/>
<organism evidence="7 8">
    <name type="scientific">Bifidobacterium thermacidophilum subsp. thermacidophilum</name>
    <dbReference type="NCBI Taxonomy" id="79262"/>
    <lineage>
        <taxon>Bacteria</taxon>
        <taxon>Bacillati</taxon>
        <taxon>Actinomycetota</taxon>
        <taxon>Actinomycetes</taxon>
        <taxon>Bifidobacteriales</taxon>
        <taxon>Bifidobacteriaceae</taxon>
        <taxon>Bifidobacterium</taxon>
    </lineage>
</organism>
<dbReference type="SUPFAM" id="SSF46689">
    <property type="entry name" value="Homeodomain-like"/>
    <property type="match status" value="1"/>
</dbReference>
<comment type="similarity">
    <text evidence="2">Belongs to the transposase IS30 family.</text>
</comment>
<gene>
    <name evidence="7" type="ORF">THER5_0196</name>
</gene>
<dbReference type="PROSITE" id="PS01043">
    <property type="entry name" value="TRANSPOSASE_IS30"/>
    <property type="match status" value="1"/>
</dbReference>
<dbReference type="InterPro" id="IPR036397">
    <property type="entry name" value="RNaseH_sf"/>
</dbReference>
<keyword evidence="3" id="KW-0815">Transposition</keyword>
<dbReference type="InterPro" id="IPR051917">
    <property type="entry name" value="Transposase-Integrase"/>
</dbReference>
<protein>
    <submittedName>
        <fullName evidence="7">IS30 family transposase</fullName>
    </submittedName>
</protein>
<dbReference type="PANTHER" id="PTHR10948:SF23">
    <property type="entry name" value="TRANSPOSASE INSI FOR INSERTION SEQUENCE ELEMENT IS30A-RELATED"/>
    <property type="match status" value="1"/>
</dbReference>
<dbReference type="Gene3D" id="3.30.420.10">
    <property type="entry name" value="Ribonuclease H-like superfamily/Ribonuclease H"/>
    <property type="match status" value="1"/>
</dbReference>
<sequence length="425" mass="48069">MVYEFDGTKYEKLRDMRAARRAKYLDLVRGGMNFTQAAHAVGVSKRTGKVWRNGRTRSTGRNGRPLVDRCRGGMDKPRRTDARYLCMDERITIADMHRAGNSVRAIARALGRAPSTVSRELRRNVDEIGGVYGPHRAQQMATHRLKRPKPRKIMPGTPLWDEIKAGLDKHWSPEQISGRLRRGHPDNGSMNACHETIYQAIYVQGKGELRLQLKHAMRRGRVVRRHRGDGQSRRPRFREPMVMTGDRPAEVADRAVPGHWEGDLICGAGNRSAIGTLVERTTRFTILLHLPDGHDAEHVQDAIIRKMRSLPALLRNSLTWDQGSELALHTRVSAALDMQVYFCDPHSPWQRGTNENTNGLLRQYFPKGTDLSVHSEDRLDAVAMEPDDRPRKTLGYMKPSEKILELLGDTATSTPTGTINTNCQQ</sequence>
<dbReference type="Pfam" id="PF00665">
    <property type="entry name" value="rve"/>
    <property type="match status" value="1"/>
</dbReference>
<evidence type="ECO:0000256" key="4">
    <source>
        <dbReference type="ARBA" id="ARBA00023125"/>
    </source>
</evidence>
<evidence type="ECO:0000256" key="3">
    <source>
        <dbReference type="ARBA" id="ARBA00022578"/>
    </source>
</evidence>
<dbReference type="InterPro" id="IPR001584">
    <property type="entry name" value="Integrase_cat-core"/>
</dbReference>
<accession>A0A087E2M4</accession>
<dbReference type="InterPro" id="IPR012337">
    <property type="entry name" value="RNaseH-like_sf"/>
</dbReference>
<dbReference type="PANTHER" id="PTHR10948">
    <property type="entry name" value="TRANSPOSASE"/>
    <property type="match status" value="1"/>
</dbReference>
<reference evidence="7 8" key="1">
    <citation type="submission" date="2014-03" db="EMBL/GenBank/DDBJ databases">
        <title>Genomics of Bifidobacteria.</title>
        <authorList>
            <person name="Ventura M."/>
            <person name="Milani C."/>
            <person name="Lugli G.A."/>
        </authorList>
    </citation>
    <scope>NUCLEOTIDE SEQUENCE [LARGE SCALE GENOMIC DNA]</scope>
    <source>
        <strain evidence="7 8">LMG 21395</strain>
    </source>
</reference>
<dbReference type="PROSITE" id="PS50994">
    <property type="entry name" value="INTEGRASE"/>
    <property type="match status" value="1"/>
</dbReference>
<dbReference type="RefSeq" id="WP_044085936.1">
    <property type="nucleotide sequence ID" value="NZ_JGZT01000007.1"/>
</dbReference>
<keyword evidence="4" id="KW-0238">DNA-binding</keyword>
<feature type="domain" description="Integrase catalytic" evidence="6">
    <location>
        <begin position="244"/>
        <end position="407"/>
    </location>
</feature>
<dbReference type="Gene3D" id="1.10.10.60">
    <property type="entry name" value="Homeodomain-like"/>
    <property type="match status" value="1"/>
</dbReference>
<dbReference type="InterPro" id="IPR025246">
    <property type="entry name" value="IS30-like_HTH"/>
</dbReference>
<comment type="caution">
    <text evidence="7">The sequence shown here is derived from an EMBL/GenBank/DDBJ whole genome shotgun (WGS) entry which is preliminary data.</text>
</comment>
<dbReference type="EMBL" id="JGZT01000007">
    <property type="protein sequence ID" value="KFJ02025.1"/>
    <property type="molecule type" value="Genomic_DNA"/>
</dbReference>